<dbReference type="Proteomes" id="UP000478740">
    <property type="component" value="Unassembled WGS sequence"/>
</dbReference>
<feature type="transmembrane region" description="Helical" evidence="1">
    <location>
        <begin position="180"/>
        <end position="200"/>
    </location>
</feature>
<keyword evidence="4" id="KW-1185">Reference proteome</keyword>
<keyword evidence="1" id="KW-0812">Transmembrane</keyword>
<feature type="domain" description="CAAX prenyl protease 2/Lysostaphin resistance protein A-like" evidence="2">
    <location>
        <begin position="94"/>
        <end position="193"/>
    </location>
</feature>
<dbReference type="InterPro" id="IPR003675">
    <property type="entry name" value="Rce1/LyrA-like_dom"/>
</dbReference>
<name>A0A6L6IQA6_9RHOB</name>
<proteinExistence type="predicted"/>
<feature type="transmembrane region" description="Helical" evidence="1">
    <location>
        <begin position="129"/>
        <end position="150"/>
    </location>
</feature>
<keyword evidence="1" id="KW-0472">Membrane</keyword>
<dbReference type="RefSeq" id="WP_155042620.1">
    <property type="nucleotide sequence ID" value="NZ_WMIH01000001.1"/>
</dbReference>
<dbReference type="GO" id="GO:0004175">
    <property type="term" value="F:endopeptidase activity"/>
    <property type="evidence" value="ECO:0007669"/>
    <property type="project" value="UniProtKB-ARBA"/>
</dbReference>
<dbReference type="GO" id="GO:0080120">
    <property type="term" value="P:CAAX-box protein maturation"/>
    <property type="evidence" value="ECO:0007669"/>
    <property type="project" value="UniProtKB-ARBA"/>
</dbReference>
<sequence>MHPRLAVAALCAIPVMAVLFHLLTRSGPSPLAGYLSALEIYWLLLALALLASRGPWSLRPRWPGCWALAGFLAILAALIWQGGVRDLMSLSPVVLLTVAAAALLNGTLEEAFWRGALIPGLTRRDLRAAAPSLALFVAWHAAPGFGAVALSGQGGMAGLLLAALILGLPAMAARLHSGSAGAGAIGHVLVNLLAFAMLAARNPASGLP</sequence>
<organism evidence="3 4">
    <name type="scientific">Paracoccus shanxieyensis</name>
    <dbReference type="NCBI Taxonomy" id="2675752"/>
    <lineage>
        <taxon>Bacteria</taxon>
        <taxon>Pseudomonadati</taxon>
        <taxon>Pseudomonadota</taxon>
        <taxon>Alphaproteobacteria</taxon>
        <taxon>Rhodobacterales</taxon>
        <taxon>Paracoccaceae</taxon>
        <taxon>Paracoccus</taxon>
    </lineage>
</organism>
<keyword evidence="3" id="KW-0378">Hydrolase</keyword>
<evidence type="ECO:0000313" key="4">
    <source>
        <dbReference type="Proteomes" id="UP000478740"/>
    </source>
</evidence>
<dbReference type="AlphaFoldDB" id="A0A6L6IQA6"/>
<protein>
    <submittedName>
        <fullName evidence="3">CPBP family intramembrane metalloprotease</fullName>
    </submittedName>
</protein>
<evidence type="ECO:0000256" key="1">
    <source>
        <dbReference type="SAM" id="Phobius"/>
    </source>
</evidence>
<dbReference type="EMBL" id="WMII01000001">
    <property type="protein sequence ID" value="MTH62666.1"/>
    <property type="molecule type" value="Genomic_DNA"/>
</dbReference>
<feature type="transmembrane region" description="Helical" evidence="1">
    <location>
        <begin position="33"/>
        <end position="52"/>
    </location>
</feature>
<evidence type="ECO:0000313" key="3">
    <source>
        <dbReference type="EMBL" id="MTH62666.1"/>
    </source>
</evidence>
<feature type="transmembrane region" description="Helical" evidence="1">
    <location>
        <begin position="64"/>
        <end position="83"/>
    </location>
</feature>
<feature type="transmembrane region" description="Helical" evidence="1">
    <location>
        <begin position="89"/>
        <end position="108"/>
    </location>
</feature>
<dbReference type="Pfam" id="PF02517">
    <property type="entry name" value="Rce1-like"/>
    <property type="match status" value="1"/>
</dbReference>
<accession>A0A6L6IQA6</accession>
<keyword evidence="3" id="KW-0482">Metalloprotease</keyword>
<keyword evidence="3" id="KW-0645">Protease</keyword>
<reference evidence="3 4" key="1">
    <citation type="submission" date="2019-11" db="EMBL/GenBank/DDBJ databases">
        <authorList>
            <person name="Dong K."/>
        </authorList>
    </citation>
    <scope>NUCLEOTIDE SEQUENCE [LARGE SCALE GENOMIC DNA]</scope>
    <source>
        <strain evidence="3 4">DK608</strain>
    </source>
</reference>
<feature type="transmembrane region" description="Helical" evidence="1">
    <location>
        <begin position="156"/>
        <end position="173"/>
    </location>
</feature>
<comment type="caution">
    <text evidence="3">The sequence shown here is derived from an EMBL/GenBank/DDBJ whole genome shotgun (WGS) entry which is preliminary data.</text>
</comment>
<gene>
    <name evidence="3" type="ORF">GL284_00110</name>
</gene>
<keyword evidence="1" id="KW-1133">Transmembrane helix</keyword>
<evidence type="ECO:0000259" key="2">
    <source>
        <dbReference type="Pfam" id="PF02517"/>
    </source>
</evidence>
<dbReference type="GO" id="GO:0008237">
    <property type="term" value="F:metallopeptidase activity"/>
    <property type="evidence" value="ECO:0007669"/>
    <property type="project" value="UniProtKB-KW"/>
</dbReference>